<keyword evidence="5 7" id="KW-0472">Membrane</keyword>
<dbReference type="AlphaFoldDB" id="A0A0D0DXI7"/>
<comment type="subcellular location">
    <subcellularLocation>
        <location evidence="1">Membrane</location>
        <topology evidence="1">Multi-pass membrane protein</topology>
    </subcellularLocation>
</comment>
<evidence type="ECO:0000256" key="3">
    <source>
        <dbReference type="ARBA" id="ARBA00022692"/>
    </source>
</evidence>
<feature type="region of interest" description="Disordered" evidence="6">
    <location>
        <begin position="269"/>
        <end position="299"/>
    </location>
</feature>
<dbReference type="Proteomes" id="UP000054538">
    <property type="component" value="Unassembled WGS sequence"/>
</dbReference>
<dbReference type="SMART" id="SM01021">
    <property type="entry name" value="Bac_rhodopsin"/>
    <property type="match status" value="1"/>
</dbReference>
<dbReference type="PANTHER" id="PTHR28286:SF1">
    <property type="entry name" value="30 KDA HEAT SHOCK PROTEIN-RELATED"/>
    <property type="match status" value="1"/>
</dbReference>
<evidence type="ECO:0000256" key="7">
    <source>
        <dbReference type="SAM" id="Phobius"/>
    </source>
</evidence>
<keyword evidence="9" id="KW-1185">Reference proteome</keyword>
<feature type="transmembrane region" description="Helical" evidence="7">
    <location>
        <begin position="128"/>
        <end position="148"/>
    </location>
</feature>
<evidence type="ECO:0008006" key="10">
    <source>
        <dbReference type="Google" id="ProtNLM"/>
    </source>
</evidence>
<feature type="transmembrane region" description="Helical" evidence="7">
    <location>
        <begin position="154"/>
        <end position="172"/>
    </location>
</feature>
<sequence>MIFEPIQARRNDALQANPPSGDAHITTHASNWLWAVFSVMLLSLLISVFWTALRRNRNRTFHQIPIIVLTVASIAYFSMASDLGFVVIQSQRGPTRQIWYVRYIQWFINAPLLLLGLLAFTGMSTSDILTTMFFAWVLVICGLVGALVSSTYKWGYYVFGLFALFYIWYRLHGHARRFPFRSGGNFRGGYRTGAGYLTFIWLLYPICWGLSEGSNTISPTSEMVFYGILDLLSGPVFLLLFIWRLSRFEYSSLGPTALGAAGRGEIDGGGSAPLGEKGARPVSGTSGTGPSGGNGAGSV</sequence>
<dbReference type="Pfam" id="PF01036">
    <property type="entry name" value="Bac_rhodopsin"/>
    <property type="match status" value="1"/>
</dbReference>
<dbReference type="FunCoup" id="A0A0D0DXI7">
    <property type="interactions" value="90"/>
</dbReference>
<protein>
    <recommendedName>
        <fullName evidence="10">Heat shock protein 30</fullName>
    </recommendedName>
</protein>
<dbReference type="GO" id="GO:0005886">
    <property type="term" value="C:plasma membrane"/>
    <property type="evidence" value="ECO:0007669"/>
    <property type="project" value="TreeGrafter"/>
</dbReference>
<name>A0A0D0DXI7_9AGAM</name>
<dbReference type="SUPFAM" id="SSF81321">
    <property type="entry name" value="Family A G protein-coupled receptor-like"/>
    <property type="match status" value="1"/>
</dbReference>
<organism evidence="8 9">
    <name type="scientific">Paxillus rubicundulus Ve08.2h10</name>
    <dbReference type="NCBI Taxonomy" id="930991"/>
    <lineage>
        <taxon>Eukaryota</taxon>
        <taxon>Fungi</taxon>
        <taxon>Dikarya</taxon>
        <taxon>Basidiomycota</taxon>
        <taxon>Agaricomycotina</taxon>
        <taxon>Agaricomycetes</taxon>
        <taxon>Agaricomycetidae</taxon>
        <taxon>Boletales</taxon>
        <taxon>Paxilineae</taxon>
        <taxon>Paxillaceae</taxon>
        <taxon>Paxillus</taxon>
    </lineage>
</organism>
<dbReference type="InParanoid" id="A0A0D0DXI7"/>
<proteinExistence type="inferred from homology"/>
<feature type="transmembrane region" description="Helical" evidence="7">
    <location>
        <begin position="223"/>
        <end position="243"/>
    </location>
</feature>
<dbReference type="GO" id="GO:0005783">
    <property type="term" value="C:endoplasmic reticulum"/>
    <property type="evidence" value="ECO:0007669"/>
    <property type="project" value="TreeGrafter"/>
</dbReference>
<dbReference type="FunFam" id="1.20.1070.10:FF:000160">
    <property type="entry name" value="Related to Opsin-1"/>
    <property type="match status" value="1"/>
</dbReference>
<dbReference type="InterPro" id="IPR001425">
    <property type="entry name" value="Arc/bac/fun_rhodopsins"/>
</dbReference>
<evidence type="ECO:0000313" key="9">
    <source>
        <dbReference type="Proteomes" id="UP000054538"/>
    </source>
</evidence>
<dbReference type="STRING" id="930991.A0A0D0DXI7"/>
<feature type="transmembrane region" description="Helical" evidence="7">
    <location>
        <begin position="193"/>
        <end position="211"/>
    </location>
</feature>
<feature type="transmembrane region" description="Helical" evidence="7">
    <location>
        <begin position="100"/>
        <end position="121"/>
    </location>
</feature>
<dbReference type="HOGENOM" id="CLU_054785_2_1_1"/>
<evidence type="ECO:0000313" key="8">
    <source>
        <dbReference type="EMBL" id="KIK94791.1"/>
    </source>
</evidence>
<keyword evidence="3 7" id="KW-0812">Transmembrane</keyword>
<evidence type="ECO:0000256" key="1">
    <source>
        <dbReference type="ARBA" id="ARBA00004141"/>
    </source>
</evidence>
<dbReference type="CDD" id="cd15239">
    <property type="entry name" value="7tm_YRO2_fungal-like"/>
    <property type="match status" value="1"/>
</dbReference>
<evidence type="ECO:0000256" key="4">
    <source>
        <dbReference type="ARBA" id="ARBA00022989"/>
    </source>
</evidence>
<feature type="transmembrane region" description="Helical" evidence="7">
    <location>
        <begin position="65"/>
        <end position="88"/>
    </location>
</feature>
<dbReference type="Gene3D" id="1.20.1070.10">
    <property type="entry name" value="Rhodopsin 7-helix transmembrane proteins"/>
    <property type="match status" value="1"/>
</dbReference>
<evidence type="ECO:0000256" key="5">
    <source>
        <dbReference type="ARBA" id="ARBA00023136"/>
    </source>
</evidence>
<keyword evidence="4 7" id="KW-1133">Transmembrane helix</keyword>
<evidence type="ECO:0000256" key="2">
    <source>
        <dbReference type="ARBA" id="ARBA00008130"/>
    </source>
</evidence>
<evidence type="ECO:0000256" key="6">
    <source>
        <dbReference type="SAM" id="MobiDB-lite"/>
    </source>
</evidence>
<dbReference type="OrthoDB" id="536545at2759"/>
<feature type="compositionally biased region" description="Gly residues" evidence="6">
    <location>
        <begin position="286"/>
        <end position="299"/>
    </location>
</feature>
<feature type="transmembrane region" description="Helical" evidence="7">
    <location>
        <begin position="32"/>
        <end position="53"/>
    </location>
</feature>
<gene>
    <name evidence="8" type="ORF">PAXRUDRAFT_426369</name>
</gene>
<comment type="similarity">
    <text evidence="2">Belongs to the archaeal/bacterial/fungal opsin family.</text>
</comment>
<dbReference type="PANTHER" id="PTHR28286">
    <property type="match status" value="1"/>
</dbReference>
<dbReference type="PRINTS" id="PR00251">
    <property type="entry name" value="BACTRLOPSIN"/>
</dbReference>
<accession>A0A0D0DXI7</accession>
<reference evidence="9" key="2">
    <citation type="submission" date="2015-01" db="EMBL/GenBank/DDBJ databases">
        <title>Evolutionary Origins and Diversification of the Mycorrhizal Mutualists.</title>
        <authorList>
            <consortium name="DOE Joint Genome Institute"/>
            <consortium name="Mycorrhizal Genomics Consortium"/>
            <person name="Kohler A."/>
            <person name="Kuo A."/>
            <person name="Nagy L.G."/>
            <person name="Floudas D."/>
            <person name="Copeland A."/>
            <person name="Barry K.W."/>
            <person name="Cichocki N."/>
            <person name="Veneault-Fourrey C."/>
            <person name="LaButti K."/>
            <person name="Lindquist E.A."/>
            <person name="Lipzen A."/>
            <person name="Lundell T."/>
            <person name="Morin E."/>
            <person name="Murat C."/>
            <person name="Riley R."/>
            <person name="Ohm R."/>
            <person name="Sun H."/>
            <person name="Tunlid A."/>
            <person name="Henrissat B."/>
            <person name="Grigoriev I.V."/>
            <person name="Hibbett D.S."/>
            <person name="Martin F."/>
        </authorList>
    </citation>
    <scope>NUCLEOTIDE SEQUENCE [LARGE SCALE GENOMIC DNA]</scope>
    <source>
        <strain evidence="9">Ve08.2h10</strain>
    </source>
</reference>
<reference evidence="8 9" key="1">
    <citation type="submission" date="2014-04" db="EMBL/GenBank/DDBJ databases">
        <authorList>
            <consortium name="DOE Joint Genome Institute"/>
            <person name="Kuo A."/>
            <person name="Kohler A."/>
            <person name="Jargeat P."/>
            <person name="Nagy L.G."/>
            <person name="Floudas D."/>
            <person name="Copeland A."/>
            <person name="Barry K.W."/>
            <person name="Cichocki N."/>
            <person name="Veneault-Fourrey C."/>
            <person name="LaButti K."/>
            <person name="Lindquist E.A."/>
            <person name="Lipzen A."/>
            <person name="Lundell T."/>
            <person name="Morin E."/>
            <person name="Murat C."/>
            <person name="Sun H."/>
            <person name="Tunlid A."/>
            <person name="Henrissat B."/>
            <person name="Grigoriev I.V."/>
            <person name="Hibbett D.S."/>
            <person name="Martin F."/>
            <person name="Nordberg H.P."/>
            <person name="Cantor M.N."/>
            <person name="Hua S.X."/>
        </authorList>
    </citation>
    <scope>NUCLEOTIDE SEQUENCE [LARGE SCALE GENOMIC DNA]</scope>
    <source>
        <strain evidence="8 9">Ve08.2h10</strain>
    </source>
</reference>
<dbReference type="EMBL" id="KN825084">
    <property type="protein sequence ID" value="KIK94791.1"/>
    <property type="molecule type" value="Genomic_DNA"/>
</dbReference>
<dbReference type="InterPro" id="IPR043476">
    <property type="entry name" value="Yro2-like_7TM"/>
</dbReference>